<name>A0AA39NQR7_ARMTA</name>
<dbReference type="PROSITE" id="PS50109">
    <property type="entry name" value="HIS_KIN"/>
    <property type="match status" value="1"/>
</dbReference>
<dbReference type="PANTHER" id="PTHR43047">
    <property type="entry name" value="TWO-COMPONENT HISTIDINE PROTEIN KINASE"/>
    <property type="match status" value="1"/>
</dbReference>
<dbReference type="Pfam" id="PF00072">
    <property type="entry name" value="Response_reg"/>
    <property type="match status" value="1"/>
</dbReference>
<dbReference type="GO" id="GO:0005886">
    <property type="term" value="C:plasma membrane"/>
    <property type="evidence" value="ECO:0007669"/>
    <property type="project" value="TreeGrafter"/>
</dbReference>
<dbReference type="InterPro" id="IPR036097">
    <property type="entry name" value="HisK_dim/P_sf"/>
</dbReference>
<dbReference type="Gene3D" id="1.10.287.130">
    <property type="match status" value="1"/>
</dbReference>
<dbReference type="SUPFAM" id="SSF52172">
    <property type="entry name" value="CheY-like"/>
    <property type="match status" value="1"/>
</dbReference>
<evidence type="ECO:0000256" key="4">
    <source>
        <dbReference type="ARBA" id="ARBA00022679"/>
    </source>
</evidence>
<gene>
    <name evidence="10" type="ORF">EV420DRAFT_1257474</name>
</gene>
<dbReference type="InterPro" id="IPR003594">
    <property type="entry name" value="HATPase_dom"/>
</dbReference>
<comment type="caution">
    <text evidence="10">The sequence shown here is derived from an EMBL/GenBank/DDBJ whole genome shotgun (WGS) entry which is preliminary data.</text>
</comment>
<keyword evidence="5" id="KW-0418">Kinase</keyword>
<evidence type="ECO:0000256" key="3">
    <source>
        <dbReference type="ARBA" id="ARBA00022553"/>
    </source>
</evidence>
<dbReference type="InterPro" id="IPR003661">
    <property type="entry name" value="HisK_dim/P_dom"/>
</dbReference>
<accession>A0AA39NQR7</accession>
<evidence type="ECO:0000256" key="5">
    <source>
        <dbReference type="ARBA" id="ARBA00022777"/>
    </source>
</evidence>
<feature type="modified residue" description="4-aspartylphosphate" evidence="6">
    <location>
        <position position="1055"/>
    </location>
</feature>
<dbReference type="SMART" id="SM00388">
    <property type="entry name" value="HisKA"/>
    <property type="match status" value="1"/>
</dbReference>
<keyword evidence="4" id="KW-0808">Transferase</keyword>
<keyword evidence="3 6" id="KW-0597">Phosphoprotein</keyword>
<dbReference type="SMART" id="SM00387">
    <property type="entry name" value="HATPase_c"/>
    <property type="match status" value="1"/>
</dbReference>
<dbReference type="InterPro" id="IPR003018">
    <property type="entry name" value="GAF"/>
</dbReference>
<dbReference type="CDD" id="cd17546">
    <property type="entry name" value="REC_hyHK_CKI1_RcsC-like"/>
    <property type="match status" value="1"/>
</dbReference>
<evidence type="ECO:0000313" key="10">
    <source>
        <dbReference type="EMBL" id="KAK0469894.1"/>
    </source>
</evidence>
<dbReference type="EC" id="2.7.13.3" evidence="2"/>
<dbReference type="Pfam" id="PF02518">
    <property type="entry name" value="HATPase_c"/>
    <property type="match status" value="1"/>
</dbReference>
<dbReference type="PROSITE" id="PS50110">
    <property type="entry name" value="RESPONSE_REGULATORY"/>
    <property type="match status" value="1"/>
</dbReference>
<evidence type="ECO:0000256" key="2">
    <source>
        <dbReference type="ARBA" id="ARBA00012438"/>
    </source>
</evidence>
<evidence type="ECO:0000256" key="1">
    <source>
        <dbReference type="ARBA" id="ARBA00000085"/>
    </source>
</evidence>
<sequence length="1132" mass="125473">MLKNFWKGVSAAEDDHNSGEDEADYFSHAASSALENPSVPLSSTSTTPPRRTILTRQSSAPLPAPLAPTAHVASVTQRTVNDEQLYNELGYFAPADPPDEMERRRALYKFNLWNTASDINFDRIAHLAKLVFNTKGVFICLIDGTDQYFKSEWGIKVSPCSRMRSFCAHSILQRDDEPMIILDAQRDWRFASNPLVTGPPNIRFYAGAPLRTQDGYNIGTLVVIDDSPRDDFTPRHRHTLKEFAAIAMREMELWRDKIQLRIRDRIQKSASLHLMEQFSRECIEIDPSSRPPLLPRYSSYQHQSFLHAGSMDIVYSRAARLVQRTLDVEGVIVMDVSHCDMNANAPGGEGSVSVVMHYGDPTMETKVRSLSGEEWGRLGRFFDKWPEGRVMEGIVDSSWRAFLPTRVEYALTVPIFNIDKRPFALLCAYNSSDSQKRFLEGHELSYLRAIGVIILSAVLKRRMILADKAKSLFISNISHELRTPLHGILAAAELLEESNLNHSQASFLQTIQACGTSLVETVNHVLDFTKLSGNSKSGGVENVIVPTTVNLMQLVEEAVDGCWVGHRARQAIVGDTGIGSVYSPPAEDGAPLAVRSKHVETVIEIGYRQEGWLLKCEKGGIRRVLMNLFGNSLKFTTDGYVHVGLRQLPRTEDLPPNQIRVELSVLDTGKARLGISHSFLKNYLFHPFSQENPLQTGTGLGLAIVHSIVRSESVDGKVDVWSDEGVGTEIKVTFPAELTDEGNEGFGADMGPFKFDDCDHPASVSLVGFGHDHRGVQLLESVLRSYLTSWGFEVREEEESKLGDIVIINEEVDLVINATERHDTMRPFIVLSGSRGSPKVLSVASEHERIGGFCRILYKPGGPSRLQAALKLCIHALKIQSQSPGANFSDRMEGLHPDVTIDGITPSPSMSVISTRRNSEETGKFPMSRPTLPRSITAHPLPSTSWKGGLMNRERGTAGSSSEQITEEEKPNESETFSPTINVGTGGTLLKSSVGTIQTRVSRFKILVVEDNSILRSLLTQWLAKKGYDFRDAVDGRDGVKVYQQEGPFDVVLLDLSMPILDGVGATAEIRQIESSETNNDRRQHPTKILALTGMSSLEDKRRAFEAGVDGYLVKPVAFKTLDAMFQKLGIS</sequence>
<dbReference type="GO" id="GO:0000155">
    <property type="term" value="F:phosphorelay sensor kinase activity"/>
    <property type="evidence" value="ECO:0007669"/>
    <property type="project" value="InterPro"/>
</dbReference>
<dbReference type="EMBL" id="JAUEPS010000001">
    <property type="protein sequence ID" value="KAK0469894.1"/>
    <property type="molecule type" value="Genomic_DNA"/>
</dbReference>
<dbReference type="InterPro" id="IPR029016">
    <property type="entry name" value="GAF-like_dom_sf"/>
</dbReference>
<dbReference type="CDD" id="cd00082">
    <property type="entry name" value="HisKA"/>
    <property type="match status" value="1"/>
</dbReference>
<feature type="compositionally biased region" description="Polar residues" evidence="7">
    <location>
        <begin position="906"/>
        <end position="916"/>
    </location>
</feature>
<dbReference type="SUPFAM" id="SSF47384">
    <property type="entry name" value="Homodimeric domain of signal transducing histidine kinase"/>
    <property type="match status" value="1"/>
</dbReference>
<evidence type="ECO:0000313" key="11">
    <source>
        <dbReference type="Proteomes" id="UP001175211"/>
    </source>
</evidence>
<proteinExistence type="predicted"/>
<dbReference type="PRINTS" id="PR00344">
    <property type="entry name" value="BCTRLSENSOR"/>
</dbReference>
<dbReference type="InterPro" id="IPR004358">
    <property type="entry name" value="Sig_transdc_His_kin-like_C"/>
</dbReference>
<dbReference type="SUPFAM" id="SSF55781">
    <property type="entry name" value="GAF domain-like"/>
    <property type="match status" value="1"/>
</dbReference>
<dbReference type="PANTHER" id="PTHR43047:SF72">
    <property type="entry name" value="OSMOSENSING HISTIDINE PROTEIN KINASE SLN1"/>
    <property type="match status" value="1"/>
</dbReference>
<dbReference type="Gene3D" id="3.30.450.40">
    <property type="match status" value="1"/>
</dbReference>
<feature type="region of interest" description="Disordered" evidence="7">
    <location>
        <begin position="899"/>
        <end position="983"/>
    </location>
</feature>
<feature type="compositionally biased region" description="Polar residues" evidence="7">
    <location>
        <begin position="974"/>
        <end position="983"/>
    </location>
</feature>
<organism evidence="10 11">
    <name type="scientific">Armillaria tabescens</name>
    <name type="common">Ringless honey mushroom</name>
    <name type="synonym">Agaricus tabescens</name>
    <dbReference type="NCBI Taxonomy" id="1929756"/>
    <lineage>
        <taxon>Eukaryota</taxon>
        <taxon>Fungi</taxon>
        <taxon>Dikarya</taxon>
        <taxon>Basidiomycota</taxon>
        <taxon>Agaricomycotina</taxon>
        <taxon>Agaricomycetes</taxon>
        <taxon>Agaricomycetidae</taxon>
        <taxon>Agaricales</taxon>
        <taxon>Marasmiineae</taxon>
        <taxon>Physalacriaceae</taxon>
        <taxon>Desarmillaria</taxon>
    </lineage>
</organism>
<protein>
    <recommendedName>
        <fullName evidence="2">histidine kinase</fullName>
        <ecNumber evidence="2">2.7.13.3</ecNumber>
    </recommendedName>
</protein>
<dbReference type="InterPro" id="IPR036890">
    <property type="entry name" value="HATPase_C_sf"/>
</dbReference>
<dbReference type="Gene3D" id="3.40.50.2300">
    <property type="match status" value="1"/>
</dbReference>
<dbReference type="Pfam" id="PF01590">
    <property type="entry name" value="GAF"/>
    <property type="match status" value="1"/>
</dbReference>
<dbReference type="Proteomes" id="UP001175211">
    <property type="component" value="Unassembled WGS sequence"/>
</dbReference>
<dbReference type="RefSeq" id="XP_060339687.1">
    <property type="nucleotide sequence ID" value="XM_060466835.1"/>
</dbReference>
<dbReference type="Gene3D" id="3.30.565.10">
    <property type="entry name" value="Histidine kinase-like ATPase, C-terminal domain"/>
    <property type="match status" value="1"/>
</dbReference>
<dbReference type="GeneID" id="85350383"/>
<dbReference type="GO" id="GO:0009927">
    <property type="term" value="F:histidine phosphotransfer kinase activity"/>
    <property type="evidence" value="ECO:0007669"/>
    <property type="project" value="TreeGrafter"/>
</dbReference>
<dbReference type="InterPro" id="IPR005467">
    <property type="entry name" value="His_kinase_dom"/>
</dbReference>
<evidence type="ECO:0000256" key="6">
    <source>
        <dbReference type="PROSITE-ProRule" id="PRU00169"/>
    </source>
</evidence>
<dbReference type="SMART" id="SM00448">
    <property type="entry name" value="REC"/>
    <property type="match status" value="1"/>
</dbReference>
<dbReference type="InterPro" id="IPR011006">
    <property type="entry name" value="CheY-like_superfamily"/>
</dbReference>
<dbReference type="SUPFAM" id="SSF55874">
    <property type="entry name" value="ATPase domain of HSP90 chaperone/DNA topoisomerase II/histidine kinase"/>
    <property type="match status" value="1"/>
</dbReference>
<evidence type="ECO:0000259" key="9">
    <source>
        <dbReference type="PROSITE" id="PS50110"/>
    </source>
</evidence>
<dbReference type="InterPro" id="IPR001789">
    <property type="entry name" value="Sig_transdc_resp-reg_receiver"/>
</dbReference>
<dbReference type="FunFam" id="1.10.287.130:FF:000023">
    <property type="entry name" value="Sensor histidine kinase/response regulator, putative"/>
    <property type="match status" value="1"/>
</dbReference>
<comment type="catalytic activity">
    <reaction evidence="1">
        <text>ATP + protein L-histidine = ADP + protein N-phospho-L-histidine.</text>
        <dbReference type="EC" id="2.7.13.3"/>
    </reaction>
</comment>
<feature type="domain" description="Histidine kinase" evidence="8">
    <location>
        <begin position="476"/>
        <end position="738"/>
    </location>
</feature>
<evidence type="ECO:0000256" key="7">
    <source>
        <dbReference type="SAM" id="MobiDB-lite"/>
    </source>
</evidence>
<dbReference type="AlphaFoldDB" id="A0AA39NQR7"/>
<evidence type="ECO:0000259" key="8">
    <source>
        <dbReference type="PROSITE" id="PS50109"/>
    </source>
</evidence>
<keyword evidence="11" id="KW-1185">Reference proteome</keyword>
<feature type="domain" description="Response regulatory" evidence="9">
    <location>
        <begin position="1005"/>
        <end position="1130"/>
    </location>
</feature>
<dbReference type="Pfam" id="PF00512">
    <property type="entry name" value="HisKA"/>
    <property type="match status" value="1"/>
</dbReference>
<reference evidence="10" key="1">
    <citation type="submission" date="2023-06" db="EMBL/GenBank/DDBJ databases">
        <authorList>
            <consortium name="Lawrence Berkeley National Laboratory"/>
            <person name="Ahrendt S."/>
            <person name="Sahu N."/>
            <person name="Indic B."/>
            <person name="Wong-Bajracharya J."/>
            <person name="Merenyi Z."/>
            <person name="Ke H.-M."/>
            <person name="Monk M."/>
            <person name="Kocsube S."/>
            <person name="Drula E."/>
            <person name="Lipzen A."/>
            <person name="Balint B."/>
            <person name="Henrissat B."/>
            <person name="Andreopoulos B."/>
            <person name="Martin F.M."/>
            <person name="Harder C.B."/>
            <person name="Rigling D."/>
            <person name="Ford K.L."/>
            <person name="Foster G.D."/>
            <person name="Pangilinan J."/>
            <person name="Papanicolaou A."/>
            <person name="Barry K."/>
            <person name="LaButti K."/>
            <person name="Viragh M."/>
            <person name="Koriabine M."/>
            <person name="Yan M."/>
            <person name="Riley R."/>
            <person name="Champramary S."/>
            <person name="Plett K.L."/>
            <person name="Tsai I.J."/>
            <person name="Slot J."/>
            <person name="Sipos G."/>
            <person name="Plett J."/>
            <person name="Nagy L.G."/>
            <person name="Grigoriev I.V."/>
        </authorList>
    </citation>
    <scope>NUCLEOTIDE SEQUENCE</scope>
    <source>
        <strain evidence="10">CCBAS 213</strain>
    </source>
</reference>
<feature type="region of interest" description="Disordered" evidence="7">
    <location>
        <begin position="1"/>
        <end position="22"/>
    </location>
</feature>